<accession>M7SW39</accession>
<dbReference type="InterPro" id="IPR045312">
    <property type="entry name" value="PCBER-like"/>
</dbReference>
<dbReference type="OMA" id="ISCTGFA"/>
<dbReference type="HOGENOM" id="CLU_059949_0_0_1"/>
<evidence type="ECO:0000313" key="4">
    <source>
        <dbReference type="Proteomes" id="UP000012174"/>
    </source>
</evidence>
<gene>
    <name evidence="3" type="ORF">UCREL1_4505</name>
</gene>
<protein>
    <submittedName>
        <fullName evidence="3">Putative isoflavone reductase protein</fullName>
    </submittedName>
</protein>
<keyword evidence="4" id="KW-1185">Reference proteome</keyword>
<dbReference type="Gene3D" id="3.90.25.10">
    <property type="entry name" value="UDP-galactose 4-epimerase, domain 1"/>
    <property type="match status" value="1"/>
</dbReference>
<proteinExistence type="predicted"/>
<dbReference type="PANTHER" id="PTHR47706:SF6">
    <property type="entry name" value="NMRA-LIKE FAMILY PROTEIN (AFU_ORTHOLOGUE AFUA_6G00280)"/>
    <property type="match status" value="1"/>
</dbReference>
<dbReference type="PANTHER" id="PTHR47706">
    <property type="entry name" value="NMRA-LIKE FAMILY PROTEIN"/>
    <property type="match status" value="1"/>
</dbReference>
<dbReference type="Gene3D" id="3.40.50.720">
    <property type="entry name" value="NAD(P)-binding Rossmann-like Domain"/>
    <property type="match status" value="1"/>
</dbReference>
<dbReference type="Proteomes" id="UP000012174">
    <property type="component" value="Unassembled WGS sequence"/>
</dbReference>
<dbReference type="EMBL" id="KB706235">
    <property type="protein sequence ID" value="EMR68487.1"/>
    <property type="molecule type" value="Genomic_DNA"/>
</dbReference>
<dbReference type="InterPro" id="IPR051609">
    <property type="entry name" value="NmrA/Isoflavone_reductase-like"/>
</dbReference>
<evidence type="ECO:0000256" key="2">
    <source>
        <dbReference type="ARBA" id="ARBA00023002"/>
    </source>
</evidence>
<evidence type="ECO:0000313" key="3">
    <source>
        <dbReference type="EMBL" id="EMR68487.1"/>
    </source>
</evidence>
<name>M7SW39_EUTLA</name>
<reference evidence="4" key="1">
    <citation type="journal article" date="2013" name="Genome Announc.">
        <title>Draft genome sequence of the grapevine dieback fungus Eutypa lata UCR-EL1.</title>
        <authorList>
            <person name="Blanco-Ulate B."/>
            <person name="Rolshausen P.E."/>
            <person name="Cantu D."/>
        </authorList>
    </citation>
    <scope>NUCLEOTIDE SEQUENCE [LARGE SCALE GENOMIC DNA]</scope>
    <source>
        <strain evidence="4">UCR-EL1</strain>
    </source>
</reference>
<dbReference type="KEGG" id="ela:UCREL1_4505"/>
<sequence>MATANPKPILIIGAGELGTAVLSALATHPKRGDASLSPLSVLLRPSTIASSDPSKQASNERLRSLGAATLEPGDVGADSEEALAATFTRYHAVVVCAGMGFPPGTQLKIARAAVLRAQVPRFVPWQWGIDYDIVGQGSAQDLFDEQLAVRNLLRGRPEASATTNWVIVSVGLFMSFLFHPGFGVVDLEAGVVRALGSWDTRVTVTDVGDIARVAAEVVWDPRGGETRDTVVFAGGDTVTYGHVAELVGRRFVVGGTRWRREEWSLDVLRRRLEENPDDGMVKYQNVFGEGRGVAWDLDGTINRRRGLEMTTVEMYLARMEDLKA</sequence>
<keyword evidence="2" id="KW-0560">Oxidoreductase</keyword>
<dbReference type="OrthoDB" id="5283654at2759"/>
<dbReference type="SUPFAM" id="SSF51735">
    <property type="entry name" value="NAD(P)-binding Rossmann-fold domains"/>
    <property type="match status" value="1"/>
</dbReference>
<dbReference type="AlphaFoldDB" id="M7SW39"/>
<organism evidence="3 4">
    <name type="scientific">Eutypa lata (strain UCR-EL1)</name>
    <name type="common">Grapevine dieback disease fungus</name>
    <name type="synonym">Eutypa armeniacae</name>
    <dbReference type="NCBI Taxonomy" id="1287681"/>
    <lineage>
        <taxon>Eukaryota</taxon>
        <taxon>Fungi</taxon>
        <taxon>Dikarya</taxon>
        <taxon>Ascomycota</taxon>
        <taxon>Pezizomycotina</taxon>
        <taxon>Sordariomycetes</taxon>
        <taxon>Xylariomycetidae</taxon>
        <taxon>Xylariales</taxon>
        <taxon>Diatrypaceae</taxon>
        <taxon>Eutypa</taxon>
    </lineage>
</organism>
<evidence type="ECO:0000256" key="1">
    <source>
        <dbReference type="ARBA" id="ARBA00022857"/>
    </source>
</evidence>
<keyword evidence="1" id="KW-0521">NADP</keyword>
<dbReference type="CDD" id="cd05259">
    <property type="entry name" value="PCBER_SDR_a"/>
    <property type="match status" value="1"/>
</dbReference>
<dbReference type="GO" id="GO:0016491">
    <property type="term" value="F:oxidoreductase activity"/>
    <property type="evidence" value="ECO:0007669"/>
    <property type="project" value="UniProtKB-KW"/>
</dbReference>
<dbReference type="InterPro" id="IPR036291">
    <property type="entry name" value="NAD(P)-bd_dom_sf"/>
</dbReference>
<dbReference type="eggNOG" id="ENOG502QPPB">
    <property type="taxonomic scope" value="Eukaryota"/>
</dbReference>